<dbReference type="GO" id="GO:0005886">
    <property type="term" value="C:plasma membrane"/>
    <property type="evidence" value="ECO:0000318"/>
    <property type="project" value="GO_Central"/>
</dbReference>
<dbReference type="CTD" id="8578985"/>
<dbReference type="STRING" id="6238.A8X909"/>
<dbReference type="FunCoup" id="A8X909">
    <property type="interactions" value="780"/>
</dbReference>
<dbReference type="PROSITE" id="PS50202">
    <property type="entry name" value="MSP"/>
    <property type="match status" value="1"/>
</dbReference>
<dbReference type="WormBase" id="CBG09477">
    <property type="protein sequence ID" value="CBP08230"/>
    <property type="gene ID" value="WBGene00031049"/>
</dbReference>
<keyword evidence="5" id="KW-1185">Reference proteome</keyword>
<feature type="region of interest" description="Disordered" evidence="2">
    <location>
        <begin position="130"/>
        <end position="161"/>
    </location>
</feature>
<evidence type="ECO:0000259" key="3">
    <source>
        <dbReference type="PROSITE" id="PS50202"/>
    </source>
</evidence>
<dbReference type="Pfam" id="PF00635">
    <property type="entry name" value="Motile_Sperm"/>
    <property type="match status" value="1"/>
</dbReference>
<feature type="domain" description="MSP" evidence="3">
    <location>
        <begin position="10"/>
        <end position="124"/>
    </location>
</feature>
<reference evidence="4 5" key="1">
    <citation type="journal article" date="2003" name="PLoS Biol.">
        <title>The genome sequence of Caenorhabditis briggsae: a platform for comparative genomics.</title>
        <authorList>
            <person name="Stein L.D."/>
            <person name="Bao Z."/>
            <person name="Blasiar D."/>
            <person name="Blumenthal T."/>
            <person name="Brent M.R."/>
            <person name="Chen N."/>
            <person name="Chinwalla A."/>
            <person name="Clarke L."/>
            <person name="Clee C."/>
            <person name="Coghlan A."/>
            <person name="Coulson A."/>
            <person name="D'Eustachio P."/>
            <person name="Fitch D.H."/>
            <person name="Fulton L.A."/>
            <person name="Fulton R.E."/>
            <person name="Griffiths-Jones S."/>
            <person name="Harris T.W."/>
            <person name="Hillier L.W."/>
            <person name="Kamath R."/>
            <person name="Kuwabara P.E."/>
            <person name="Mardis E.R."/>
            <person name="Marra M.A."/>
            <person name="Miner T.L."/>
            <person name="Minx P."/>
            <person name="Mullikin J.C."/>
            <person name="Plumb R.W."/>
            <person name="Rogers J."/>
            <person name="Schein J.E."/>
            <person name="Sohrmann M."/>
            <person name="Spieth J."/>
            <person name="Stajich J.E."/>
            <person name="Wei C."/>
            <person name="Willey D."/>
            <person name="Wilson R.K."/>
            <person name="Durbin R."/>
            <person name="Waterston R.H."/>
        </authorList>
    </citation>
    <scope>NUCLEOTIDE SEQUENCE [LARGE SCALE GENOMIC DNA]</scope>
    <source>
        <strain evidence="4 5">AF16</strain>
    </source>
</reference>
<comment type="function">
    <text evidence="1">Central component in molecular interactions underlying sperm crawling. Forms an extensive filament system that extends from sperm villipoda, along the leading edge of the pseudopod.</text>
</comment>
<dbReference type="RefSeq" id="XP_045094038.1">
    <property type="nucleotide sequence ID" value="XM_045237671.1"/>
</dbReference>
<feature type="compositionally biased region" description="Polar residues" evidence="2">
    <location>
        <begin position="268"/>
        <end position="277"/>
    </location>
</feature>
<dbReference type="GeneID" id="8578985"/>
<evidence type="ECO:0000313" key="5">
    <source>
        <dbReference type="Proteomes" id="UP000008549"/>
    </source>
</evidence>
<keyword evidence="1" id="KW-0206">Cytoskeleton</keyword>
<dbReference type="GO" id="GO:0061817">
    <property type="term" value="P:endoplasmic reticulum-plasma membrane tethering"/>
    <property type="evidence" value="ECO:0000318"/>
    <property type="project" value="GO_Central"/>
</dbReference>
<dbReference type="OMA" id="GAKTCMP"/>
<accession>A8X909</accession>
<dbReference type="GO" id="GO:0090158">
    <property type="term" value="P:endoplasmic reticulum membrane organization"/>
    <property type="evidence" value="ECO:0000318"/>
    <property type="project" value="GO_Central"/>
</dbReference>
<sequence>MSKAETDLTKVVFNPSKSFTFQPVARKQQATLEITNNSTSSVLVKFKNTNPDLLMTVPKTASIRIGEKKVFKCTFKGAPKEKCRPKERFTVVLVAASENADIAKVKGKAHKTACLKHLIQIIFVGVNDQKEKDTQQPTNVEDDEDKDRQGQMRAKSKVEPTPKVKKVANLIFLTRPEEESISDEDEENGGTVPAGPPPGDDMMTTRPAGTFTGQVAPNPNAAENPKSDLRTTRPAGAFTGQIASNPEAAGGAPVSKSEMKTTRPAGTFTGQTASNPTPGAPEDPKSTGMQTTRAAGAYNGQVTPNPTPGKNQDLKTTKNAGAYDNPQKSNK</sequence>
<evidence type="ECO:0000256" key="1">
    <source>
        <dbReference type="RuleBase" id="RU003425"/>
    </source>
</evidence>
<dbReference type="InterPro" id="IPR008962">
    <property type="entry name" value="PapD-like_sf"/>
</dbReference>
<dbReference type="Gene3D" id="2.60.40.10">
    <property type="entry name" value="Immunoglobulins"/>
    <property type="match status" value="1"/>
</dbReference>
<organism evidence="4 5">
    <name type="scientific">Caenorhabditis briggsae</name>
    <dbReference type="NCBI Taxonomy" id="6238"/>
    <lineage>
        <taxon>Eukaryota</taxon>
        <taxon>Metazoa</taxon>
        <taxon>Ecdysozoa</taxon>
        <taxon>Nematoda</taxon>
        <taxon>Chromadorea</taxon>
        <taxon>Rhabditida</taxon>
        <taxon>Rhabditina</taxon>
        <taxon>Rhabditomorpha</taxon>
        <taxon>Rhabditoidea</taxon>
        <taxon>Rhabditidae</taxon>
        <taxon>Peloderinae</taxon>
        <taxon>Caenorhabditis</taxon>
    </lineage>
</organism>
<reference evidence="4 5" key="2">
    <citation type="journal article" date="2011" name="PLoS Genet.">
        <title>Caenorhabditis briggsae recombinant inbred line genotypes reveal inter-strain incompatibility and the evolution of recombination.</title>
        <authorList>
            <person name="Ross J.A."/>
            <person name="Koboldt D.C."/>
            <person name="Staisch J.E."/>
            <person name="Chamberlin H.M."/>
            <person name="Gupta B.P."/>
            <person name="Miller R.D."/>
            <person name="Baird S.E."/>
            <person name="Haag E.S."/>
        </authorList>
    </citation>
    <scope>NUCLEOTIDE SEQUENCE [LARGE SCALE GENOMIC DNA]</scope>
    <source>
        <strain evidence="4 5">AF16</strain>
    </source>
</reference>
<dbReference type="AlphaFoldDB" id="A8X909"/>
<dbReference type="SUPFAM" id="SSF49354">
    <property type="entry name" value="PapD-like"/>
    <property type="match status" value="1"/>
</dbReference>
<dbReference type="InParanoid" id="A8X909"/>
<dbReference type="InterPro" id="IPR000535">
    <property type="entry name" value="MSP_dom"/>
</dbReference>
<dbReference type="GO" id="GO:0005789">
    <property type="term" value="C:endoplasmic reticulum membrane"/>
    <property type="evidence" value="ECO:0000318"/>
    <property type="project" value="GO_Central"/>
</dbReference>
<dbReference type="KEGG" id="cbr:CBG_09477"/>
<protein>
    <recommendedName>
        <fullName evidence="1">Major sperm protein</fullName>
    </recommendedName>
</protein>
<feature type="compositionally biased region" description="Basic and acidic residues" evidence="2">
    <location>
        <begin position="146"/>
        <end position="161"/>
    </location>
</feature>
<feature type="compositionally biased region" description="Polar residues" evidence="2">
    <location>
        <begin position="300"/>
        <end position="310"/>
    </location>
</feature>
<dbReference type="eggNOG" id="ENOG502TFN4">
    <property type="taxonomic scope" value="Eukaryota"/>
</dbReference>
<evidence type="ECO:0000256" key="2">
    <source>
        <dbReference type="SAM" id="MobiDB-lite"/>
    </source>
</evidence>
<dbReference type="HOGENOM" id="CLU_903830_0_0_1"/>
<feature type="compositionally biased region" description="Acidic residues" evidence="2">
    <location>
        <begin position="179"/>
        <end position="188"/>
    </location>
</feature>
<evidence type="ECO:0000313" key="4">
    <source>
        <dbReference type="EMBL" id="CAP29121.2"/>
    </source>
</evidence>
<dbReference type="GO" id="GO:0043495">
    <property type="term" value="F:protein-membrane adaptor activity"/>
    <property type="evidence" value="ECO:0000318"/>
    <property type="project" value="GO_Central"/>
</dbReference>
<gene>
    <name evidence="4 6" type="ORF">CBG09477</name>
    <name evidence="4" type="ORF">CBG_09477</name>
</gene>
<dbReference type="EMBL" id="HE600998">
    <property type="protein sequence ID" value="CAP29121.2"/>
    <property type="molecule type" value="Genomic_DNA"/>
</dbReference>
<keyword evidence="1" id="KW-0963">Cytoplasm</keyword>
<proteinExistence type="predicted"/>
<dbReference type="InterPro" id="IPR013783">
    <property type="entry name" value="Ig-like_fold"/>
</dbReference>
<dbReference type="Proteomes" id="UP000008549">
    <property type="component" value="Unassembled WGS sequence"/>
</dbReference>
<evidence type="ECO:0000313" key="6">
    <source>
        <dbReference type="WormBase" id="CBG09477"/>
    </source>
</evidence>
<feature type="region of interest" description="Disordered" evidence="2">
    <location>
        <begin position="175"/>
        <end position="331"/>
    </location>
</feature>
<name>A8X909_CAEBR</name>